<dbReference type="RefSeq" id="XP_053028283.1">
    <property type="nucleotide sequence ID" value="XM_053164303.1"/>
</dbReference>
<dbReference type="Proteomes" id="UP001164743">
    <property type="component" value="Chromosome 17A"/>
</dbReference>
<evidence type="ECO:0000313" key="2">
    <source>
        <dbReference type="Proteomes" id="UP001164743"/>
    </source>
</evidence>
<organism evidence="1 2">
    <name type="scientific">Puccinia triticina</name>
    <dbReference type="NCBI Taxonomy" id="208348"/>
    <lineage>
        <taxon>Eukaryota</taxon>
        <taxon>Fungi</taxon>
        <taxon>Dikarya</taxon>
        <taxon>Basidiomycota</taxon>
        <taxon>Pucciniomycotina</taxon>
        <taxon>Pucciniomycetes</taxon>
        <taxon>Pucciniales</taxon>
        <taxon>Pucciniaceae</taxon>
        <taxon>Puccinia</taxon>
    </lineage>
</organism>
<gene>
    <name evidence="1" type="ORF">PtA15_17A210</name>
</gene>
<accession>A0ABY7D830</accession>
<keyword evidence="2" id="KW-1185">Reference proteome</keyword>
<name>A0ABY7D830_9BASI</name>
<sequence>MLTLRDVSPPEPVWRETQHLIILAITNEDNQNDANLCRPTEALSQEEYFQEDK</sequence>
<dbReference type="EMBL" id="CP110437">
    <property type="protein sequence ID" value="WAQ92728.1"/>
    <property type="molecule type" value="Genomic_DNA"/>
</dbReference>
<reference evidence="1" key="1">
    <citation type="submission" date="2022-10" db="EMBL/GenBank/DDBJ databases">
        <title>Puccinia triticina Genome sequencing and assembly.</title>
        <authorList>
            <person name="Li C."/>
        </authorList>
    </citation>
    <scope>NUCLEOTIDE SEQUENCE</scope>
    <source>
        <strain evidence="1">Pt15</strain>
    </source>
</reference>
<proteinExistence type="predicted"/>
<evidence type="ECO:0000313" key="1">
    <source>
        <dbReference type="EMBL" id="WAQ92728.1"/>
    </source>
</evidence>
<protein>
    <submittedName>
        <fullName evidence="1">Uncharacterized protein</fullName>
    </submittedName>
</protein>
<dbReference type="GeneID" id="77805198"/>